<dbReference type="InterPro" id="IPR009899">
    <property type="entry name" value="ArdA"/>
</dbReference>
<dbReference type="Gene3D" id="1.10.10.1190">
    <property type="entry name" value="Antirestriction protein ArdA, domain 3"/>
    <property type="match status" value="1"/>
</dbReference>
<dbReference type="EMBL" id="NBYO01000001">
    <property type="protein sequence ID" value="OXT01642.1"/>
    <property type="molecule type" value="Genomic_DNA"/>
</dbReference>
<evidence type="ECO:0000313" key="1">
    <source>
        <dbReference type="EMBL" id="OXT01642.1"/>
    </source>
</evidence>
<proteinExistence type="predicted"/>
<dbReference type="Pfam" id="PF07275">
    <property type="entry name" value="ArdA"/>
    <property type="match status" value="1"/>
</dbReference>
<sequence>MPPLLYAQPYNIDAEGFFFRTESEYSLQAQHIRDRFGNYVEEFEIQFIDGEALDGELAGAMGLSQGNVARFFELADDWDEDQKIHFIIAVGEGGYPFDLDSDDPDALDIDIYEIESLLELAREFVDEGLFGDIPDRLQCYLDFEAIARDLGIDYSMTGIAGRRFAFRCG</sequence>
<accession>A0A231V0E2</accession>
<dbReference type="Proteomes" id="UP000215405">
    <property type="component" value="Unassembled WGS sequence"/>
</dbReference>
<organism evidence="1 2">
    <name type="scientific">Notoacmeibacter marinus</name>
    <dbReference type="NCBI Taxonomy" id="1876515"/>
    <lineage>
        <taxon>Bacteria</taxon>
        <taxon>Pseudomonadati</taxon>
        <taxon>Pseudomonadota</taxon>
        <taxon>Alphaproteobacteria</taxon>
        <taxon>Hyphomicrobiales</taxon>
        <taxon>Notoacmeibacteraceae</taxon>
        <taxon>Notoacmeibacter</taxon>
    </lineage>
</organism>
<reference evidence="2" key="1">
    <citation type="journal article" date="2017" name="Int. J. Syst. Evol. Microbiol.">
        <title>Notoacmeibacter marinus gen. nov., sp. nov., isolated from the gut of a limpet and proposal of Notoacmeibacteraceae fam. nov. in the order Rhizobiales of the class Alphaproteobacteria.</title>
        <authorList>
            <person name="Huang Z."/>
            <person name="Guo F."/>
            <person name="Lai Q."/>
        </authorList>
    </citation>
    <scope>NUCLEOTIDE SEQUENCE [LARGE SCALE GENOMIC DNA]</scope>
    <source>
        <strain evidence="2">XMTR2A4</strain>
    </source>
</reference>
<keyword evidence="2" id="KW-1185">Reference proteome</keyword>
<comment type="caution">
    <text evidence="1">The sequence shown here is derived from an EMBL/GenBank/DDBJ whole genome shotgun (WGS) entry which is preliminary data.</text>
</comment>
<evidence type="ECO:0000313" key="2">
    <source>
        <dbReference type="Proteomes" id="UP000215405"/>
    </source>
</evidence>
<dbReference type="InterPro" id="IPR041893">
    <property type="entry name" value="ArdA_dom3"/>
</dbReference>
<dbReference type="RefSeq" id="WP_094075610.1">
    <property type="nucleotide sequence ID" value="NZ_NBYO01000001.1"/>
</dbReference>
<gene>
    <name evidence="1" type="ORF">B7H23_01330</name>
</gene>
<protein>
    <submittedName>
        <fullName evidence="1">Antirestriction protein ArdA</fullName>
    </submittedName>
</protein>
<dbReference type="AlphaFoldDB" id="A0A231V0E2"/>
<name>A0A231V0E2_9HYPH</name>